<protein>
    <submittedName>
        <fullName evidence="1">Transcriptional regulator</fullName>
    </submittedName>
</protein>
<sequence length="139" mass="15554">MSYDWDLIEQLLLHAQQCADEPYKAREYGEEVAEERLAQGEPLGGSVDHIKRVAGDLEGVLFDGGFIQDRPRDHGGTGNNFELTERGVRLLTLIGRSFPEHLVFRRLLDEQGEEALSAETFDALAASAARDRIDDKPMI</sequence>
<evidence type="ECO:0000313" key="1">
    <source>
        <dbReference type="EMBL" id="ANI14951.1"/>
    </source>
</evidence>
<reference evidence="1 3" key="1">
    <citation type="submission" date="2016-05" db="EMBL/GenBank/DDBJ databases">
        <title>Genome Sequence of Pseudomonas citronellolis Strain SJTE-3, an Estrogens and Persistent Organic Pollutants degradation strain.</title>
        <authorList>
            <person name="Liang R."/>
        </authorList>
    </citation>
    <scope>NUCLEOTIDE SEQUENCE [LARGE SCALE GENOMIC DNA]</scope>
    <source>
        <strain evidence="1 3">SJTE-3</strain>
    </source>
</reference>
<accession>A0A127MS95</accession>
<gene>
    <name evidence="1" type="ORF">A9C11_13530</name>
    <name evidence="2" type="ORF">P3W55_00020</name>
</gene>
<dbReference type="EMBL" id="JARJLR010000001">
    <property type="protein sequence ID" value="MDF3840092.1"/>
    <property type="molecule type" value="Genomic_DNA"/>
</dbReference>
<dbReference type="STRING" id="53408.A9C11_13530"/>
<dbReference type="KEGG" id="pcq:PcP3B5_27590"/>
<organism evidence="1 3">
    <name type="scientific">Pseudomonas citronellolis</name>
    <dbReference type="NCBI Taxonomy" id="53408"/>
    <lineage>
        <taxon>Bacteria</taxon>
        <taxon>Pseudomonadati</taxon>
        <taxon>Pseudomonadota</taxon>
        <taxon>Gammaproteobacteria</taxon>
        <taxon>Pseudomonadales</taxon>
        <taxon>Pseudomonadaceae</taxon>
        <taxon>Pseudomonas</taxon>
    </lineage>
</organism>
<evidence type="ECO:0000313" key="3">
    <source>
        <dbReference type="Proteomes" id="UP000077748"/>
    </source>
</evidence>
<proteinExistence type="predicted"/>
<dbReference type="AlphaFoldDB" id="A0A127MS95"/>
<dbReference type="Proteomes" id="UP000077748">
    <property type="component" value="Chromosome"/>
</dbReference>
<dbReference type="RefSeq" id="WP_043274036.1">
    <property type="nucleotide sequence ID" value="NZ_BDGS01000001.1"/>
</dbReference>
<dbReference type="GeneID" id="72995856"/>
<dbReference type="EMBL" id="CP015878">
    <property type="protein sequence ID" value="ANI14951.1"/>
    <property type="molecule type" value="Genomic_DNA"/>
</dbReference>
<dbReference type="Proteomes" id="UP001220662">
    <property type="component" value="Unassembled WGS sequence"/>
</dbReference>
<reference evidence="2" key="2">
    <citation type="submission" date="2023-03" db="EMBL/GenBank/DDBJ databases">
        <title>Draft assemblies of triclosan tolerant bacteria isolated from returned activated sludge.</title>
        <authorList>
            <person name="Van Hamelsveld S."/>
        </authorList>
    </citation>
    <scope>NUCLEOTIDE SEQUENCE</scope>
    <source>
        <strain evidence="2">GW210015_S63</strain>
    </source>
</reference>
<name>A0A127MS95_9PSED</name>
<evidence type="ECO:0000313" key="2">
    <source>
        <dbReference type="EMBL" id="MDF3840092.1"/>
    </source>
</evidence>